<reference evidence="1" key="1">
    <citation type="journal article" date="2020" name="Nature">
        <title>Giant virus diversity and host interactions through global metagenomics.</title>
        <authorList>
            <person name="Schulz F."/>
            <person name="Roux S."/>
            <person name="Paez-Espino D."/>
            <person name="Jungbluth S."/>
            <person name="Walsh D.A."/>
            <person name="Denef V.J."/>
            <person name="McMahon K.D."/>
            <person name="Konstantinidis K.T."/>
            <person name="Eloe-Fadrosh E.A."/>
            <person name="Kyrpides N.C."/>
            <person name="Woyke T."/>
        </authorList>
    </citation>
    <scope>NUCLEOTIDE SEQUENCE</scope>
    <source>
        <strain evidence="1">GVMAG-S-1038524-41</strain>
    </source>
</reference>
<evidence type="ECO:0000313" key="1">
    <source>
        <dbReference type="EMBL" id="QHU06837.1"/>
    </source>
</evidence>
<dbReference type="EMBL" id="MN740668">
    <property type="protein sequence ID" value="QHU06837.1"/>
    <property type="molecule type" value="Genomic_DNA"/>
</dbReference>
<name>A0A6C0JQY5_9ZZZZ</name>
<dbReference type="AlphaFoldDB" id="A0A6C0JQY5"/>
<sequence>MTTSILEQDYVEPDRPYSQKELQYNRDMVFRTLRVGPIRAHHKRCDHFYYVKEHGRKEKEIKEAKSEDVGNCSVCWKFNKTPMHLKASARNLTNEYQKRFCKTPTYLTYEDVDLEITFVKWLYEELS</sequence>
<proteinExistence type="predicted"/>
<accession>A0A6C0JQY5</accession>
<protein>
    <submittedName>
        <fullName evidence="1">Uncharacterized protein</fullName>
    </submittedName>
</protein>
<organism evidence="1">
    <name type="scientific">viral metagenome</name>
    <dbReference type="NCBI Taxonomy" id="1070528"/>
    <lineage>
        <taxon>unclassified sequences</taxon>
        <taxon>metagenomes</taxon>
        <taxon>organismal metagenomes</taxon>
    </lineage>
</organism>